<sequence>MYTRIIAFIALTSVASVLSVNTFAHGVSAVAGEWLPVIDMEITNDTSILSQVQSSPLGNEILVQFTGEGKVEVLGDDNEPFIRITKAGVYANWDHPMWFKVQTAGPRPLPEWVTDGKLESKWTLVSDKNYYGWYDKRLEKTDEHSDHWKIALAVNGERSDIVGYFKSLAPPNERVLVTVDRDSAPIADLSAMVIPGAESAIRVSYSGDHHMVVLDKYDVPMIRFSPSGVEVNIQSKGWQQLGRAPLNGSSKWVKLSSQAAYTWPDSRLNKSEQAGWKIPVFCHQDKKVKFIQGGWVEIASL</sequence>
<gene>
    <name evidence="2" type="ORF">AV942_14105</name>
</gene>
<dbReference type="AlphaFoldDB" id="A0AAC9ADS4"/>
<keyword evidence="1" id="KW-0732">Signal</keyword>
<dbReference type="RefSeq" id="WP_015067692.1">
    <property type="nucleotide sequence ID" value="NZ_CP013928.1"/>
</dbReference>
<proteinExistence type="predicted"/>
<name>A0AAC9ADS4_9ALTE</name>
<protein>
    <submittedName>
        <fullName evidence="2">Uncharacterized protein</fullName>
    </submittedName>
</protein>
<organism evidence="2 3">
    <name type="scientific">Alteromonas mediterranea</name>
    <dbReference type="NCBI Taxonomy" id="314275"/>
    <lineage>
        <taxon>Bacteria</taxon>
        <taxon>Pseudomonadati</taxon>
        <taxon>Pseudomonadota</taxon>
        <taxon>Gammaproteobacteria</taxon>
        <taxon>Alteromonadales</taxon>
        <taxon>Alteromonadaceae</taxon>
        <taxon>Alteromonas/Salinimonas group</taxon>
        <taxon>Alteromonas</taxon>
    </lineage>
</organism>
<dbReference type="EMBL" id="CP013928">
    <property type="protein sequence ID" value="AMJ79342.1"/>
    <property type="molecule type" value="Genomic_DNA"/>
</dbReference>
<accession>A0AAC9ADS4</accession>
<feature type="chain" id="PRO_5042203421" evidence="1">
    <location>
        <begin position="25"/>
        <end position="301"/>
    </location>
</feature>
<reference evidence="2 3" key="1">
    <citation type="submission" date="2015-12" db="EMBL/GenBank/DDBJ databases">
        <title>Intraspecies pangenome expansion in the marine bacterium Alteromonas.</title>
        <authorList>
            <person name="Lopez-Perez M."/>
            <person name="Rodriguez-Valera F."/>
        </authorList>
    </citation>
    <scope>NUCLEOTIDE SEQUENCE [LARGE SCALE GENOMIC DNA]</scope>
    <source>
        <strain evidence="2 3">UM8</strain>
    </source>
</reference>
<evidence type="ECO:0000313" key="3">
    <source>
        <dbReference type="Proteomes" id="UP000061468"/>
    </source>
</evidence>
<evidence type="ECO:0000256" key="1">
    <source>
        <dbReference type="SAM" id="SignalP"/>
    </source>
</evidence>
<evidence type="ECO:0000313" key="2">
    <source>
        <dbReference type="EMBL" id="AMJ79342.1"/>
    </source>
</evidence>
<feature type="signal peptide" evidence="1">
    <location>
        <begin position="1"/>
        <end position="24"/>
    </location>
</feature>
<dbReference type="Proteomes" id="UP000061468">
    <property type="component" value="Chromosome"/>
</dbReference>